<keyword evidence="2" id="KW-1185">Reference proteome</keyword>
<reference evidence="1 2" key="1">
    <citation type="submission" date="2021-06" db="EMBL/GenBank/DDBJ databases">
        <title>Caerostris extrusa draft genome.</title>
        <authorList>
            <person name="Kono N."/>
            <person name="Arakawa K."/>
        </authorList>
    </citation>
    <scope>NUCLEOTIDE SEQUENCE [LARGE SCALE GENOMIC DNA]</scope>
</reference>
<protein>
    <submittedName>
        <fullName evidence="1">Uncharacterized protein</fullName>
    </submittedName>
</protein>
<proteinExistence type="predicted"/>
<name>A0AAV4RF18_CAEEX</name>
<evidence type="ECO:0000313" key="1">
    <source>
        <dbReference type="EMBL" id="GIY18800.1"/>
    </source>
</evidence>
<dbReference type="Proteomes" id="UP001054945">
    <property type="component" value="Unassembled WGS sequence"/>
</dbReference>
<gene>
    <name evidence="1" type="ORF">CEXT_124011</name>
</gene>
<sequence>MWNKMKITQMHPFSPNQNVAHQLKGRKYNSTIFTYQWSVIIPILGNVGHFIAVCNTRSEVFPAKRVAPPVVYVEAQRRVSSLTSLHVASL</sequence>
<dbReference type="EMBL" id="BPLR01007677">
    <property type="protein sequence ID" value="GIY18800.1"/>
    <property type="molecule type" value="Genomic_DNA"/>
</dbReference>
<accession>A0AAV4RF18</accession>
<comment type="caution">
    <text evidence="1">The sequence shown here is derived from an EMBL/GenBank/DDBJ whole genome shotgun (WGS) entry which is preliminary data.</text>
</comment>
<organism evidence="1 2">
    <name type="scientific">Caerostris extrusa</name>
    <name type="common">Bark spider</name>
    <name type="synonym">Caerostris bankana</name>
    <dbReference type="NCBI Taxonomy" id="172846"/>
    <lineage>
        <taxon>Eukaryota</taxon>
        <taxon>Metazoa</taxon>
        <taxon>Ecdysozoa</taxon>
        <taxon>Arthropoda</taxon>
        <taxon>Chelicerata</taxon>
        <taxon>Arachnida</taxon>
        <taxon>Araneae</taxon>
        <taxon>Araneomorphae</taxon>
        <taxon>Entelegynae</taxon>
        <taxon>Araneoidea</taxon>
        <taxon>Araneidae</taxon>
        <taxon>Caerostris</taxon>
    </lineage>
</organism>
<dbReference type="AlphaFoldDB" id="A0AAV4RF18"/>
<evidence type="ECO:0000313" key="2">
    <source>
        <dbReference type="Proteomes" id="UP001054945"/>
    </source>
</evidence>